<gene>
    <name evidence="2" type="ORF">SAMN05216402_2337</name>
</gene>
<feature type="region of interest" description="Disordered" evidence="1">
    <location>
        <begin position="30"/>
        <end position="66"/>
    </location>
</feature>
<evidence type="ECO:0000256" key="1">
    <source>
        <dbReference type="SAM" id="MobiDB-lite"/>
    </source>
</evidence>
<dbReference type="RefSeq" id="WP_074632664.1">
    <property type="nucleotide sequence ID" value="NZ_FNKY01000001.1"/>
</dbReference>
<reference evidence="2 3" key="1">
    <citation type="submission" date="2016-10" db="EMBL/GenBank/DDBJ databases">
        <authorList>
            <person name="Varghese N."/>
            <person name="Submissions S."/>
        </authorList>
    </citation>
    <scope>NUCLEOTIDE SEQUENCE [LARGE SCALE GENOMIC DNA]</scope>
    <source>
        <strain evidence="2 3">Nl1</strain>
    </source>
</reference>
<dbReference type="EMBL" id="FNKY01000001">
    <property type="protein sequence ID" value="SDQ80052.1"/>
    <property type="molecule type" value="Genomic_DNA"/>
</dbReference>
<sequence>MRKQEYDLSDYNPDQFDDWLEISTTKMLKRAQRKKTPYEPMSELTAPTRAAGKTIQRRRTRSEQFS</sequence>
<comment type="caution">
    <text evidence="2">The sequence shown here is derived from an EMBL/GenBank/DDBJ whole genome shotgun (WGS) entry which is preliminary data.</text>
</comment>
<evidence type="ECO:0000313" key="2">
    <source>
        <dbReference type="EMBL" id="SDQ80052.1"/>
    </source>
</evidence>
<accession>A0ABY0TGL2</accession>
<name>A0ABY0TGL2_9PROT</name>
<dbReference type="Proteomes" id="UP000183471">
    <property type="component" value="Unassembled WGS sequence"/>
</dbReference>
<organism evidence="2 3">
    <name type="scientific">Nitrosospira multiformis</name>
    <dbReference type="NCBI Taxonomy" id="1231"/>
    <lineage>
        <taxon>Bacteria</taxon>
        <taxon>Pseudomonadati</taxon>
        <taxon>Pseudomonadota</taxon>
        <taxon>Betaproteobacteria</taxon>
        <taxon>Nitrosomonadales</taxon>
        <taxon>Nitrosomonadaceae</taxon>
        <taxon>Nitrosospira</taxon>
    </lineage>
</organism>
<evidence type="ECO:0000313" key="3">
    <source>
        <dbReference type="Proteomes" id="UP000183471"/>
    </source>
</evidence>
<protein>
    <submittedName>
        <fullName evidence="2">Uncharacterized protein</fullName>
    </submittedName>
</protein>
<proteinExistence type="predicted"/>
<keyword evidence="3" id="KW-1185">Reference proteome</keyword>